<dbReference type="EMBL" id="CAUEEQ010002030">
    <property type="protein sequence ID" value="CAJ0921566.1"/>
    <property type="molecule type" value="Genomic_DNA"/>
</dbReference>
<sequence length="314" mass="35699">MAAPREKTAGRTPGGPMKIMLSDLKIKFGGNLENTDCFPSNPLVVGNTRYIEFGEDTDEDRIGKIDWCQCGKCVSMPTNIESICCKEISNAEEYMENINCITEHEYFYTFCECEPTVNILITTVCLDSCPLNKIINRQDGNQGKHRVTKRGPALSYPMFTLVTGDLGIVGRWRAGSYSLVRNYDESRTAKPGSAPRTEELSTGLHGFLCVRNLRSECRQQRRVLPCETDSSIVQGLHFFFFICNNYTTFISSKKRKTAYRAFTAWIHGFLGKGNRRPIPSCVVKLVREAFPEEHQEYMGFKLHYDNPAEFIFLQ</sequence>
<evidence type="ECO:0000313" key="2">
    <source>
        <dbReference type="EMBL" id="CAJ0921566.1"/>
    </source>
</evidence>
<comment type="caution">
    <text evidence="2">The sequence shown here is derived from an EMBL/GenBank/DDBJ whole genome shotgun (WGS) entry which is preliminary data.</text>
</comment>
<dbReference type="PANTHER" id="PTHR36981">
    <property type="entry name" value="ZGC:195170"/>
    <property type="match status" value="1"/>
</dbReference>
<evidence type="ECO:0000259" key="1">
    <source>
        <dbReference type="Pfam" id="PF20478"/>
    </source>
</evidence>
<accession>A0ABN9KWN3</accession>
<dbReference type="Proteomes" id="UP001176940">
    <property type="component" value="Unassembled WGS sequence"/>
</dbReference>
<gene>
    <name evidence="2" type="ORF">RIMI_LOCUS1545623</name>
</gene>
<organism evidence="2 3">
    <name type="scientific">Ranitomeya imitator</name>
    <name type="common">mimic poison frog</name>
    <dbReference type="NCBI Taxonomy" id="111125"/>
    <lineage>
        <taxon>Eukaryota</taxon>
        <taxon>Metazoa</taxon>
        <taxon>Chordata</taxon>
        <taxon>Craniata</taxon>
        <taxon>Vertebrata</taxon>
        <taxon>Euteleostomi</taxon>
        <taxon>Amphibia</taxon>
        <taxon>Batrachia</taxon>
        <taxon>Anura</taxon>
        <taxon>Neobatrachia</taxon>
        <taxon>Hyloidea</taxon>
        <taxon>Dendrobatidae</taxon>
        <taxon>Dendrobatinae</taxon>
        <taxon>Ranitomeya</taxon>
    </lineage>
</organism>
<dbReference type="Pfam" id="PF20478">
    <property type="entry name" value="P2RX7_C"/>
    <property type="match status" value="1"/>
</dbReference>
<evidence type="ECO:0000313" key="3">
    <source>
        <dbReference type="Proteomes" id="UP001176940"/>
    </source>
</evidence>
<proteinExistence type="predicted"/>
<dbReference type="InterPro" id="IPR046815">
    <property type="entry name" value="P2RX7_C"/>
</dbReference>
<dbReference type="PANTHER" id="PTHR36981:SF8">
    <property type="entry name" value="P2X PURINOCEPTOR 7-LIKE"/>
    <property type="match status" value="1"/>
</dbReference>
<keyword evidence="3" id="KW-1185">Reference proteome</keyword>
<name>A0ABN9KWN3_9NEOB</name>
<reference evidence="2" key="1">
    <citation type="submission" date="2023-07" db="EMBL/GenBank/DDBJ databases">
        <authorList>
            <person name="Stuckert A."/>
        </authorList>
    </citation>
    <scope>NUCLEOTIDE SEQUENCE</scope>
</reference>
<protein>
    <recommendedName>
        <fullName evidence="1">P2X purinoreceptor 7 intracellular domain-containing protein</fullName>
    </recommendedName>
</protein>
<feature type="domain" description="P2X purinoreceptor 7 intracellular" evidence="1">
    <location>
        <begin position="250"/>
        <end position="301"/>
    </location>
</feature>